<evidence type="ECO:0008006" key="5">
    <source>
        <dbReference type="Google" id="ProtNLM"/>
    </source>
</evidence>
<feature type="signal peptide" evidence="2">
    <location>
        <begin position="1"/>
        <end position="19"/>
    </location>
</feature>
<feature type="transmembrane region" description="Helical" evidence="1">
    <location>
        <begin position="43"/>
        <end position="66"/>
    </location>
</feature>
<keyword evidence="2" id="KW-0732">Signal</keyword>
<evidence type="ECO:0000313" key="3">
    <source>
        <dbReference type="EMBL" id="TDU28332.1"/>
    </source>
</evidence>
<organism evidence="3 4">
    <name type="scientific">Panacagrimonas perspica</name>
    <dbReference type="NCBI Taxonomy" id="381431"/>
    <lineage>
        <taxon>Bacteria</taxon>
        <taxon>Pseudomonadati</taxon>
        <taxon>Pseudomonadota</taxon>
        <taxon>Gammaproteobacteria</taxon>
        <taxon>Nevskiales</taxon>
        <taxon>Nevskiaceae</taxon>
        <taxon>Panacagrimonas</taxon>
    </lineage>
</organism>
<keyword evidence="1" id="KW-0472">Membrane</keyword>
<comment type="caution">
    <text evidence="3">The sequence shown here is derived from an EMBL/GenBank/DDBJ whole genome shotgun (WGS) entry which is preliminary data.</text>
</comment>
<name>A0A4S3K3Y0_9GAMM</name>
<proteinExistence type="predicted"/>
<dbReference type="EMBL" id="SOBT01000009">
    <property type="protein sequence ID" value="TDU28332.1"/>
    <property type="molecule type" value="Genomic_DNA"/>
</dbReference>
<sequence length="95" mass="9964">MLSVALGASLALFSSISTADEYRDTLDGKPSAGAMAFDLVIVRPVSLVATVIGTGLFVLSLPLSIIQGERPSAPAQKLVVEPAKFTFDRPLGEME</sequence>
<keyword evidence="4" id="KW-1185">Reference proteome</keyword>
<evidence type="ECO:0000256" key="2">
    <source>
        <dbReference type="SAM" id="SignalP"/>
    </source>
</evidence>
<dbReference type="AlphaFoldDB" id="A0A4S3K3Y0"/>
<evidence type="ECO:0000313" key="4">
    <source>
        <dbReference type="Proteomes" id="UP000295341"/>
    </source>
</evidence>
<gene>
    <name evidence="3" type="ORF">DFR24_2701</name>
</gene>
<dbReference type="Proteomes" id="UP000295341">
    <property type="component" value="Unassembled WGS sequence"/>
</dbReference>
<keyword evidence="1" id="KW-0812">Transmembrane</keyword>
<keyword evidence="1" id="KW-1133">Transmembrane helix</keyword>
<dbReference type="OrthoDB" id="332175at2"/>
<protein>
    <recommendedName>
        <fullName evidence="5">Multidrug transporter</fullName>
    </recommendedName>
</protein>
<reference evidence="3 4" key="1">
    <citation type="submission" date="2019-03" db="EMBL/GenBank/DDBJ databases">
        <title>Genomic Encyclopedia of Type Strains, Phase IV (KMG-IV): sequencing the most valuable type-strain genomes for metagenomic binning, comparative biology and taxonomic classification.</title>
        <authorList>
            <person name="Goeker M."/>
        </authorList>
    </citation>
    <scope>NUCLEOTIDE SEQUENCE [LARGE SCALE GENOMIC DNA]</scope>
    <source>
        <strain evidence="3 4">DSM 26377</strain>
    </source>
</reference>
<evidence type="ECO:0000256" key="1">
    <source>
        <dbReference type="SAM" id="Phobius"/>
    </source>
</evidence>
<feature type="chain" id="PRO_5030100174" description="Multidrug transporter" evidence="2">
    <location>
        <begin position="20"/>
        <end position="95"/>
    </location>
</feature>
<accession>A0A4S3K3Y0</accession>